<dbReference type="OrthoDB" id="270189at2759"/>
<gene>
    <name evidence="6" type="ORF">PPERSA_12951</name>
</gene>
<dbReference type="PANTHER" id="PTHR11046:SF0">
    <property type="entry name" value="OLIGORIBONUCLEASE, MITOCHONDRIAL"/>
    <property type="match status" value="1"/>
</dbReference>
<dbReference type="OMA" id="AFFHYRN"/>
<feature type="domain" description="Exonuclease" evidence="5">
    <location>
        <begin position="10"/>
        <end position="185"/>
    </location>
</feature>
<dbReference type="PANTHER" id="PTHR11046">
    <property type="entry name" value="OLIGORIBONUCLEASE, MITOCHONDRIAL"/>
    <property type="match status" value="1"/>
</dbReference>
<dbReference type="AlphaFoldDB" id="A0A0V0R1R0"/>
<proteinExistence type="inferred from homology"/>
<keyword evidence="3" id="KW-0378">Hydrolase</keyword>
<comment type="similarity">
    <text evidence="1">Belongs to the oligoribonuclease family.</text>
</comment>
<dbReference type="GO" id="GO:0005739">
    <property type="term" value="C:mitochondrion"/>
    <property type="evidence" value="ECO:0007669"/>
    <property type="project" value="TreeGrafter"/>
</dbReference>
<dbReference type="CDD" id="cd06135">
    <property type="entry name" value="Orn"/>
    <property type="match status" value="1"/>
</dbReference>
<dbReference type="InParanoid" id="A0A0V0R1R0"/>
<dbReference type="FunFam" id="3.30.420.10:FF:000003">
    <property type="entry name" value="Oligoribonuclease"/>
    <property type="match status" value="1"/>
</dbReference>
<evidence type="ECO:0000256" key="2">
    <source>
        <dbReference type="ARBA" id="ARBA00022722"/>
    </source>
</evidence>
<sequence length="186" mass="21763">MNKSQKINNPIVWVDLEMTGLDHNTNQIMEIAVLVTDGNLEQTIEGPEIIVKAEKQVLEKMDAWCTKTHGESGLTQKCLESKISIEQAEKQVLDFLKNLNINKFEAQLGGNSVHMDRRFINKYMPQLDDFLHYRIIDVSTIKELARRWYPEEMEKKPVKKLCHRALDDIIESIEELKFYKKNIFKN</sequence>
<dbReference type="InterPro" id="IPR012337">
    <property type="entry name" value="RNaseH-like_sf"/>
</dbReference>
<dbReference type="SMART" id="SM00479">
    <property type="entry name" value="EXOIII"/>
    <property type="match status" value="1"/>
</dbReference>
<dbReference type="Proteomes" id="UP000054937">
    <property type="component" value="Unassembled WGS sequence"/>
</dbReference>
<dbReference type="EMBL" id="LDAU01000063">
    <property type="protein sequence ID" value="KRX08470.1"/>
    <property type="molecule type" value="Genomic_DNA"/>
</dbReference>
<evidence type="ECO:0000313" key="7">
    <source>
        <dbReference type="Proteomes" id="UP000054937"/>
    </source>
</evidence>
<evidence type="ECO:0000256" key="1">
    <source>
        <dbReference type="ARBA" id="ARBA00009921"/>
    </source>
</evidence>
<dbReference type="InterPro" id="IPR022894">
    <property type="entry name" value="Oligoribonuclease"/>
</dbReference>
<reference evidence="6 7" key="1">
    <citation type="journal article" date="2015" name="Sci. Rep.">
        <title>Genome of the facultative scuticociliatosis pathogen Pseudocohnilembus persalinus provides insight into its virulence through horizontal gene transfer.</title>
        <authorList>
            <person name="Xiong J."/>
            <person name="Wang G."/>
            <person name="Cheng J."/>
            <person name="Tian M."/>
            <person name="Pan X."/>
            <person name="Warren A."/>
            <person name="Jiang C."/>
            <person name="Yuan D."/>
            <person name="Miao W."/>
        </authorList>
    </citation>
    <scope>NUCLEOTIDE SEQUENCE [LARGE SCALE GENOMIC DNA]</scope>
    <source>
        <strain evidence="6">36N120E</strain>
    </source>
</reference>
<protein>
    <submittedName>
        <fullName evidence="6">Ribonuclease H-like domain</fullName>
    </submittedName>
</protein>
<dbReference type="Pfam" id="PF00929">
    <property type="entry name" value="RNase_T"/>
    <property type="match status" value="1"/>
</dbReference>
<dbReference type="InterPro" id="IPR013520">
    <property type="entry name" value="Ribonucl_H"/>
</dbReference>
<evidence type="ECO:0000259" key="5">
    <source>
        <dbReference type="SMART" id="SM00479"/>
    </source>
</evidence>
<organism evidence="6 7">
    <name type="scientific">Pseudocohnilembus persalinus</name>
    <name type="common">Ciliate</name>
    <dbReference type="NCBI Taxonomy" id="266149"/>
    <lineage>
        <taxon>Eukaryota</taxon>
        <taxon>Sar</taxon>
        <taxon>Alveolata</taxon>
        <taxon>Ciliophora</taxon>
        <taxon>Intramacronucleata</taxon>
        <taxon>Oligohymenophorea</taxon>
        <taxon>Scuticociliatia</taxon>
        <taxon>Philasterida</taxon>
        <taxon>Pseudocohnilembidae</taxon>
        <taxon>Pseudocohnilembus</taxon>
    </lineage>
</organism>
<evidence type="ECO:0000313" key="6">
    <source>
        <dbReference type="EMBL" id="KRX08470.1"/>
    </source>
</evidence>
<keyword evidence="7" id="KW-1185">Reference proteome</keyword>
<keyword evidence="2" id="KW-0540">Nuclease</keyword>
<dbReference type="NCBIfam" id="NF003765">
    <property type="entry name" value="PRK05359.1"/>
    <property type="match status" value="1"/>
</dbReference>
<dbReference type="Gene3D" id="3.30.420.10">
    <property type="entry name" value="Ribonuclease H-like superfamily/Ribonuclease H"/>
    <property type="match status" value="1"/>
</dbReference>
<evidence type="ECO:0000256" key="4">
    <source>
        <dbReference type="ARBA" id="ARBA00022839"/>
    </source>
</evidence>
<dbReference type="GO" id="GO:0000175">
    <property type="term" value="F:3'-5'-RNA exonuclease activity"/>
    <property type="evidence" value="ECO:0007669"/>
    <property type="project" value="InterPro"/>
</dbReference>
<keyword evidence="4" id="KW-0269">Exonuclease</keyword>
<accession>A0A0V0R1R0</accession>
<dbReference type="InterPro" id="IPR036397">
    <property type="entry name" value="RNaseH_sf"/>
</dbReference>
<dbReference type="GO" id="GO:0003676">
    <property type="term" value="F:nucleic acid binding"/>
    <property type="evidence" value="ECO:0007669"/>
    <property type="project" value="InterPro"/>
</dbReference>
<dbReference type="SUPFAM" id="SSF53098">
    <property type="entry name" value="Ribonuclease H-like"/>
    <property type="match status" value="1"/>
</dbReference>
<evidence type="ECO:0000256" key="3">
    <source>
        <dbReference type="ARBA" id="ARBA00022801"/>
    </source>
</evidence>
<name>A0A0V0R1R0_PSEPJ</name>
<comment type="caution">
    <text evidence="6">The sequence shown here is derived from an EMBL/GenBank/DDBJ whole genome shotgun (WGS) entry which is preliminary data.</text>
</comment>